<reference evidence="1 2" key="2">
    <citation type="submission" date="2019-09" db="EMBL/GenBank/DDBJ databases">
        <title>Mesorhizobium sp. MaA-C15 isolated from Microcystis aeruginosa.</title>
        <authorList>
            <person name="Jeong S.E."/>
            <person name="Jin H.M."/>
            <person name="Jeon C.O."/>
        </authorList>
    </citation>
    <scope>NUCLEOTIDE SEQUENCE [LARGE SCALE GENOMIC DNA]</scope>
    <source>
        <strain evidence="1 2">MaA-C15</strain>
    </source>
</reference>
<dbReference type="EMBL" id="VSZS01000065">
    <property type="protein sequence ID" value="TYR30912.1"/>
    <property type="molecule type" value="Genomic_DNA"/>
</dbReference>
<organism evidence="1 2">
    <name type="scientific">Neoaquamicrobium microcysteis</name>
    <dbReference type="NCBI Taxonomy" id="2682781"/>
    <lineage>
        <taxon>Bacteria</taxon>
        <taxon>Pseudomonadati</taxon>
        <taxon>Pseudomonadota</taxon>
        <taxon>Alphaproteobacteria</taxon>
        <taxon>Hyphomicrobiales</taxon>
        <taxon>Phyllobacteriaceae</taxon>
        <taxon>Neoaquamicrobium</taxon>
    </lineage>
</organism>
<sequence length="88" mass="9984">MLFERVRFDKTVNDGWQQAEFLRKLAIAPARFTQHFILHNKAGRRCELCRLRHAPQCQDGIIRESSALSSGPIHGAAREAKRTGDCPP</sequence>
<proteinExistence type="predicted"/>
<dbReference type="AlphaFoldDB" id="A0A5D4GS88"/>
<comment type="caution">
    <text evidence="1">The sequence shown here is derived from an EMBL/GenBank/DDBJ whole genome shotgun (WGS) entry which is preliminary data.</text>
</comment>
<evidence type="ECO:0000313" key="2">
    <source>
        <dbReference type="Proteomes" id="UP000323258"/>
    </source>
</evidence>
<dbReference type="Proteomes" id="UP000323258">
    <property type="component" value="Unassembled WGS sequence"/>
</dbReference>
<accession>A0A5D4GS88</accession>
<protein>
    <submittedName>
        <fullName evidence="1">Uncharacterized protein</fullName>
    </submittedName>
</protein>
<gene>
    <name evidence="1" type="ORF">FY036_15790</name>
</gene>
<name>A0A5D4GS88_9HYPH</name>
<evidence type="ECO:0000313" key="1">
    <source>
        <dbReference type="EMBL" id="TYR30912.1"/>
    </source>
</evidence>
<reference evidence="1 2" key="1">
    <citation type="submission" date="2019-08" db="EMBL/GenBank/DDBJ databases">
        <authorList>
            <person name="Seo Y.L."/>
        </authorList>
    </citation>
    <scope>NUCLEOTIDE SEQUENCE [LARGE SCALE GENOMIC DNA]</scope>
    <source>
        <strain evidence="1 2">MaA-C15</strain>
    </source>
</reference>
<keyword evidence="2" id="KW-1185">Reference proteome</keyword>